<name>A0AAV8WTG7_9CUCU</name>
<sequence>MQLENIEKSQKIGSYYYIIDSDDNIKIGNMANPIKDNSYIYKVMLNERNFGLWKFTQTEGHCMGQKR</sequence>
<dbReference type="AlphaFoldDB" id="A0AAV8WTG7"/>
<comment type="caution">
    <text evidence="1">The sequence shown here is derived from an EMBL/GenBank/DDBJ whole genome shotgun (WGS) entry which is preliminary data.</text>
</comment>
<keyword evidence="2" id="KW-1185">Reference proteome</keyword>
<evidence type="ECO:0000313" key="1">
    <source>
        <dbReference type="EMBL" id="KAJ8929527.1"/>
    </source>
</evidence>
<protein>
    <submittedName>
        <fullName evidence="1">Uncharacterized protein</fullName>
    </submittedName>
</protein>
<proteinExistence type="predicted"/>
<dbReference type="Proteomes" id="UP001162156">
    <property type="component" value="Unassembled WGS sequence"/>
</dbReference>
<organism evidence="1 2">
    <name type="scientific">Rhamnusium bicolor</name>
    <dbReference type="NCBI Taxonomy" id="1586634"/>
    <lineage>
        <taxon>Eukaryota</taxon>
        <taxon>Metazoa</taxon>
        <taxon>Ecdysozoa</taxon>
        <taxon>Arthropoda</taxon>
        <taxon>Hexapoda</taxon>
        <taxon>Insecta</taxon>
        <taxon>Pterygota</taxon>
        <taxon>Neoptera</taxon>
        <taxon>Endopterygota</taxon>
        <taxon>Coleoptera</taxon>
        <taxon>Polyphaga</taxon>
        <taxon>Cucujiformia</taxon>
        <taxon>Chrysomeloidea</taxon>
        <taxon>Cerambycidae</taxon>
        <taxon>Lepturinae</taxon>
        <taxon>Rhagiini</taxon>
        <taxon>Rhamnusium</taxon>
    </lineage>
</organism>
<reference evidence="1" key="1">
    <citation type="journal article" date="2023" name="Insect Mol. Biol.">
        <title>Genome sequencing provides insights into the evolution of gene families encoding plant cell wall-degrading enzymes in longhorned beetles.</title>
        <authorList>
            <person name="Shin N.R."/>
            <person name="Okamura Y."/>
            <person name="Kirsch R."/>
            <person name="Pauchet Y."/>
        </authorList>
    </citation>
    <scope>NUCLEOTIDE SEQUENCE</scope>
    <source>
        <strain evidence="1">RBIC_L_NR</strain>
    </source>
</reference>
<dbReference type="EMBL" id="JANEYF010004975">
    <property type="protein sequence ID" value="KAJ8929527.1"/>
    <property type="molecule type" value="Genomic_DNA"/>
</dbReference>
<accession>A0AAV8WTG7</accession>
<evidence type="ECO:0000313" key="2">
    <source>
        <dbReference type="Proteomes" id="UP001162156"/>
    </source>
</evidence>
<gene>
    <name evidence="1" type="ORF">NQ314_017785</name>
</gene>